<dbReference type="AlphaFoldDB" id="A0A5C3NEX9"/>
<dbReference type="Pfam" id="PF00621">
    <property type="entry name" value="RhoGEF"/>
    <property type="match status" value="1"/>
</dbReference>
<feature type="region of interest" description="Disordered" evidence="2">
    <location>
        <begin position="1094"/>
        <end position="1113"/>
    </location>
</feature>
<sequence>MALTTPLRKLVPLSIGDDWDIASPNPSLTRRVFSCGVVLETYGSAKTPDEAQRFMEYLGENMMNDADSDISPRSSPATRERSDSDSSLPRPAIRKRALTNTSALNDLISELVSTERSYVARLKILKKDYADPLRSFAKAKDTMIIPIYEAKALFGNLDQIIPVNEAFLADLEDMLETGQTTGFCIGDVALKHFRDLHGFKCYKDYYANREDAQRIFRTETKRSGSQFALYIERTKYSSAMDMKNRVGLRELLMDPVQRIPRYTLLFRNMIKFMAQGDPQKEKLEEADAVASEIARAETDVTTKQALILHTLSMSIDGFPANLYASRRKFIDCVDVEETPAFGHGRGWSEDASGSGGKDALHCTLILFDDKLMVVKRSDGDKSGRALAGIDDLDKVAQGPLSKKKSGMVFKGMVEVSDVVATDVGGSDMHLFFEDIPQYWPERWAGRPFRPFTVVDRPKSASTNASAAEAAKQRFLENLWETQARYRARGDHSTALRGDEFEVEAKGEKGEKVTRARAYYNVYLRHSFLMEPKKTKVVLHVDVKGTADRLPFGEDGGNPLVVIRVQPMEGELCRYSVSTQALGEEGDEDIVQLARVPARIVQTIHQYGLFKFSTGYSSIPGTPTATLRSRAGIFGLDAISRGLFNVRPGVKSAQEIFASGHRRTKSATSTNSFTNGTMLSRASSVTVTASRGESSMLKPQRSNSNSTNSTPPTSLSSCDDEGSSSGSSKLTRRMSRKLMMRGKSPTSSLLSRSDSGSRSSRSGSSEGPLEYSDPEDEGDGRGRLDSARDLRERLELARHNSNQNQNQSKEQLDVFGSLIEDPVYEDSPPQPYRPLSRASKDVQNARSPTPTLRPESSISMRSPASPERRPGGPRSPPLSPVSFSAELPDGDSPASSSCMPERTSPLPRSKRMPFDQLINLEIPGPSKLPSLAPPKSAVEASPSPSSTVPLQIKKKTSVPSNSSTKPAHPRIPRLVMTPPAASTDSTEESVPHVHYPPSRIPRSIRCQETERLSHLAQTTKEDLESAHRAVRKLKIEALKRAPATPTTPTLRPVSLIVDPEAEKQRKERMEEVRKSIAMRNVPDVLARRRTIVEAPPSPVRHHEKSASAGDIPNPVDGLLSDIERYVESAMSKQDDFCEQFGQLKLDIDEDAAELEQTQLERQVSRRKNEVLKTLFEDTMKEKDVMYDQFNEELDLLSNSLAPAAAAIGYPDLEETIREVIQERKRMDRENAQLRWRMAQMEAEKEEYADFP</sequence>
<dbReference type="STRING" id="5364.A0A5C3NEX9"/>
<evidence type="ECO:0000313" key="5">
    <source>
        <dbReference type="Proteomes" id="UP000305948"/>
    </source>
</evidence>
<dbReference type="PROSITE" id="PS50010">
    <property type="entry name" value="DH_2"/>
    <property type="match status" value="1"/>
</dbReference>
<feature type="compositionally biased region" description="Polar residues" evidence="2">
    <location>
        <begin position="665"/>
        <end position="692"/>
    </location>
</feature>
<feature type="coiled-coil region" evidence="1">
    <location>
        <begin position="1208"/>
        <end position="1242"/>
    </location>
</feature>
<gene>
    <name evidence="4" type="ORF">OE88DRAFT_1731207</name>
</gene>
<feature type="compositionally biased region" description="Polar residues" evidence="2">
    <location>
        <begin position="840"/>
        <end position="859"/>
    </location>
</feature>
<feature type="domain" description="DH" evidence="3">
    <location>
        <begin position="103"/>
        <end position="300"/>
    </location>
</feature>
<feature type="compositionally biased region" description="Low complexity" evidence="2">
    <location>
        <begin position="924"/>
        <end position="936"/>
    </location>
</feature>
<feature type="compositionally biased region" description="Low complexity" evidence="2">
    <location>
        <begin position="701"/>
        <end position="727"/>
    </location>
</feature>
<evidence type="ECO:0000256" key="1">
    <source>
        <dbReference type="SAM" id="Coils"/>
    </source>
</evidence>
<feature type="region of interest" description="Disordered" evidence="2">
    <location>
        <begin position="63"/>
        <end position="91"/>
    </location>
</feature>
<accession>A0A5C3NEX9</accession>
<proteinExistence type="predicted"/>
<dbReference type="OrthoDB" id="660555at2759"/>
<dbReference type="InterPro" id="IPR051092">
    <property type="entry name" value="FYVE_RhoGEF_PH"/>
</dbReference>
<dbReference type="GO" id="GO:0005085">
    <property type="term" value="F:guanyl-nucleotide exchange factor activity"/>
    <property type="evidence" value="ECO:0007669"/>
    <property type="project" value="InterPro"/>
</dbReference>
<dbReference type="Proteomes" id="UP000305948">
    <property type="component" value="Unassembled WGS sequence"/>
</dbReference>
<dbReference type="EMBL" id="ML213504">
    <property type="protein sequence ID" value="TFK55525.1"/>
    <property type="molecule type" value="Genomic_DNA"/>
</dbReference>
<feature type="compositionally biased region" description="Basic residues" evidence="2">
    <location>
        <begin position="729"/>
        <end position="739"/>
    </location>
</feature>
<dbReference type="SMART" id="SM00325">
    <property type="entry name" value="RhoGEF"/>
    <property type="match status" value="1"/>
</dbReference>
<protein>
    <recommendedName>
        <fullName evidence="3">DH domain-containing protein</fullName>
    </recommendedName>
</protein>
<feature type="region of interest" description="Disordered" evidence="2">
    <location>
        <begin position="796"/>
        <end position="1001"/>
    </location>
</feature>
<keyword evidence="1" id="KW-0175">Coiled coil</keyword>
<evidence type="ECO:0000259" key="3">
    <source>
        <dbReference type="PROSITE" id="PS50010"/>
    </source>
</evidence>
<evidence type="ECO:0000256" key="2">
    <source>
        <dbReference type="SAM" id="MobiDB-lite"/>
    </source>
</evidence>
<dbReference type="SUPFAM" id="SSF48065">
    <property type="entry name" value="DBL homology domain (DH-domain)"/>
    <property type="match status" value="1"/>
</dbReference>
<dbReference type="PANTHER" id="PTHR12673">
    <property type="entry name" value="FACIOGENITAL DYSPLASIA PROTEIN"/>
    <property type="match status" value="1"/>
</dbReference>
<keyword evidence="5" id="KW-1185">Reference proteome</keyword>
<dbReference type="Gene3D" id="1.20.900.10">
    <property type="entry name" value="Dbl homology (DH) domain"/>
    <property type="match status" value="1"/>
</dbReference>
<dbReference type="InterPro" id="IPR035899">
    <property type="entry name" value="DBL_dom_sf"/>
</dbReference>
<evidence type="ECO:0000313" key="4">
    <source>
        <dbReference type="EMBL" id="TFK55525.1"/>
    </source>
</evidence>
<name>A0A5C3NEX9_9AGAM</name>
<dbReference type="InterPro" id="IPR000219">
    <property type="entry name" value="DH_dom"/>
</dbReference>
<organism evidence="4 5">
    <name type="scientific">Heliocybe sulcata</name>
    <dbReference type="NCBI Taxonomy" id="5364"/>
    <lineage>
        <taxon>Eukaryota</taxon>
        <taxon>Fungi</taxon>
        <taxon>Dikarya</taxon>
        <taxon>Basidiomycota</taxon>
        <taxon>Agaricomycotina</taxon>
        <taxon>Agaricomycetes</taxon>
        <taxon>Gloeophyllales</taxon>
        <taxon>Gloeophyllaceae</taxon>
        <taxon>Heliocybe</taxon>
    </lineage>
</organism>
<dbReference type="PANTHER" id="PTHR12673:SF270">
    <property type="entry name" value="FYVE-TYPE DOMAIN-CONTAINING PROTEIN"/>
    <property type="match status" value="1"/>
</dbReference>
<dbReference type="CDD" id="cd00160">
    <property type="entry name" value="RhoGEF"/>
    <property type="match status" value="1"/>
</dbReference>
<dbReference type="GO" id="GO:0005737">
    <property type="term" value="C:cytoplasm"/>
    <property type="evidence" value="ECO:0007669"/>
    <property type="project" value="TreeGrafter"/>
</dbReference>
<feature type="region of interest" description="Disordered" evidence="2">
    <location>
        <begin position="659"/>
        <end position="783"/>
    </location>
</feature>
<reference evidence="4 5" key="1">
    <citation type="journal article" date="2019" name="Nat. Ecol. Evol.">
        <title>Megaphylogeny resolves global patterns of mushroom evolution.</title>
        <authorList>
            <person name="Varga T."/>
            <person name="Krizsan K."/>
            <person name="Foldi C."/>
            <person name="Dima B."/>
            <person name="Sanchez-Garcia M."/>
            <person name="Sanchez-Ramirez S."/>
            <person name="Szollosi G.J."/>
            <person name="Szarkandi J.G."/>
            <person name="Papp V."/>
            <person name="Albert L."/>
            <person name="Andreopoulos W."/>
            <person name="Angelini C."/>
            <person name="Antonin V."/>
            <person name="Barry K.W."/>
            <person name="Bougher N.L."/>
            <person name="Buchanan P."/>
            <person name="Buyck B."/>
            <person name="Bense V."/>
            <person name="Catcheside P."/>
            <person name="Chovatia M."/>
            <person name="Cooper J."/>
            <person name="Damon W."/>
            <person name="Desjardin D."/>
            <person name="Finy P."/>
            <person name="Geml J."/>
            <person name="Haridas S."/>
            <person name="Hughes K."/>
            <person name="Justo A."/>
            <person name="Karasinski D."/>
            <person name="Kautmanova I."/>
            <person name="Kiss B."/>
            <person name="Kocsube S."/>
            <person name="Kotiranta H."/>
            <person name="LaButti K.M."/>
            <person name="Lechner B.E."/>
            <person name="Liimatainen K."/>
            <person name="Lipzen A."/>
            <person name="Lukacs Z."/>
            <person name="Mihaltcheva S."/>
            <person name="Morgado L.N."/>
            <person name="Niskanen T."/>
            <person name="Noordeloos M.E."/>
            <person name="Ohm R.A."/>
            <person name="Ortiz-Santana B."/>
            <person name="Ovrebo C."/>
            <person name="Racz N."/>
            <person name="Riley R."/>
            <person name="Savchenko A."/>
            <person name="Shiryaev A."/>
            <person name="Soop K."/>
            <person name="Spirin V."/>
            <person name="Szebenyi C."/>
            <person name="Tomsovsky M."/>
            <person name="Tulloss R.E."/>
            <person name="Uehling J."/>
            <person name="Grigoriev I.V."/>
            <person name="Vagvolgyi C."/>
            <person name="Papp T."/>
            <person name="Martin F.M."/>
            <person name="Miettinen O."/>
            <person name="Hibbett D.S."/>
            <person name="Nagy L.G."/>
        </authorList>
    </citation>
    <scope>NUCLEOTIDE SEQUENCE [LARGE SCALE GENOMIC DNA]</scope>
    <source>
        <strain evidence="4 5">OMC1185</strain>
    </source>
</reference>
<feature type="compositionally biased region" description="Low complexity" evidence="2">
    <location>
        <begin position="746"/>
        <end position="764"/>
    </location>
</feature>